<evidence type="ECO:0000256" key="2">
    <source>
        <dbReference type="ARBA" id="ARBA00010701"/>
    </source>
</evidence>
<keyword evidence="3" id="KW-0964">Secreted</keyword>
<evidence type="ECO:0000256" key="5">
    <source>
        <dbReference type="SAM" id="SignalP"/>
    </source>
</evidence>
<keyword evidence="8" id="KW-1185">Reference proteome</keyword>
<proteinExistence type="inferred from homology"/>
<accession>A0ABR3HWU8</accession>
<dbReference type="PANTHER" id="PTHR11610:SF169">
    <property type="entry name" value="GH15759P-RELATED"/>
    <property type="match status" value="1"/>
</dbReference>
<comment type="subcellular location">
    <subcellularLocation>
        <location evidence="1">Secreted</location>
    </subcellularLocation>
</comment>
<dbReference type="Pfam" id="PF00151">
    <property type="entry name" value="Lipase"/>
    <property type="match status" value="1"/>
</dbReference>
<dbReference type="InterPro" id="IPR029058">
    <property type="entry name" value="AB_hydrolase_fold"/>
</dbReference>
<dbReference type="Proteomes" id="UP001549920">
    <property type="component" value="Unassembled WGS sequence"/>
</dbReference>
<evidence type="ECO:0000313" key="8">
    <source>
        <dbReference type="Proteomes" id="UP001549920"/>
    </source>
</evidence>
<sequence length="292" mass="31715">MLRKVLCFLAVLVLSEAKQLDGLARSGSRNTYTLYTRENILQPFPIVTWNPEELTATPYDASLPSVFIVHDHEGTGTTTINPLLKDEILQFHQANVFIVDWSFHANSGYNNAVAAVPSIAEFLSAFLEALEIPLNNTHLIGFGLGAHICGITGRDLNGEVARITGLDPSGRLWGPGTQRLSATDARFVEVIHTDGGGLSNIGIGTPLGDVDFFINGGSSQPGCLNNRCCHNRAWEIMAASMSTFIRGNRCNNMLQNNLNLCRGVALEVGGINVVKRGSGIYRANTRRSFPFV</sequence>
<comment type="similarity">
    <text evidence="2 4">Belongs to the AB hydrolase superfamily. Lipase family.</text>
</comment>
<dbReference type="PANTHER" id="PTHR11610">
    <property type="entry name" value="LIPASE"/>
    <property type="match status" value="1"/>
</dbReference>
<evidence type="ECO:0000256" key="3">
    <source>
        <dbReference type="ARBA" id="ARBA00022525"/>
    </source>
</evidence>
<comment type="caution">
    <text evidence="7">The sequence shown here is derived from an EMBL/GenBank/DDBJ whole genome shotgun (WGS) entry which is preliminary data.</text>
</comment>
<protein>
    <recommendedName>
        <fullName evidence="6">Lipase domain-containing protein</fullName>
    </recommendedName>
</protein>
<feature type="domain" description="Lipase" evidence="6">
    <location>
        <begin position="30"/>
        <end position="228"/>
    </location>
</feature>
<dbReference type="EMBL" id="JBEUOH010000012">
    <property type="protein sequence ID" value="KAL0881038.1"/>
    <property type="molecule type" value="Genomic_DNA"/>
</dbReference>
<name>A0ABR3HWU8_LOXSC</name>
<evidence type="ECO:0000313" key="7">
    <source>
        <dbReference type="EMBL" id="KAL0881038.1"/>
    </source>
</evidence>
<feature type="signal peptide" evidence="5">
    <location>
        <begin position="1"/>
        <end position="17"/>
    </location>
</feature>
<dbReference type="InterPro" id="IPR000734">
    <property type="entry name" value="TAG_lipase"/>
</dbReference>
<dbReference type="InterPro" id="IPR013818">
    <property type="entry name" value="Lipase"/>
</dbReference>
<evidence type="ECO:0000259" key="6">
    <source>
        <dbReference type="Pfam" id="PF00151"/>
    </source>
</evidence>
<evidence type="ECO:0000256" key="4">
    <source>
        <dbReference type="RuleBase" id="RU004262"/>
    </source>
</evidence>
<dbReference type="SUPFAM" id="SSF53474">
    <property type="entry name" value="alpha/beta-Hydrolases"/>
    <property type="match status" value="1"/>
</dbReference>
<keyword evidence="5" id="KW-0732">Signal</keyword>
<reference evidence="7 8" key="1">
    <citation type="submission" date="2024-06" db="EMBL/GenBank/DDBJ databases">
        <title>A chromosome-level genome assembly of beet webworm, Loxostege sticticalis.</title>
        <authorList>
            <person name="Zhang Y."/>
        </authorList>
    </citation>
    <scope>NUCLEOTIDE SEQUENCE [LARGE SCALE GENOMIC DNA]</scope>
    <source>
        <strain evidence="7">AQ026</strain>
        <tissue evidence="7">Whole body</tissue>
    </source>
</reference>
<dbReference type="Gene3D" id="3.40.50.1820">
    <property type="entry name" value="alpha/beta hydrolase"/>
    <property type="match status" value="1"/>
</dbReference>
<evidence type="ECO:0000256" key="1">
    <source>
        <dbReference type="ARBA" id="ARBA00004613"/>
    </source>
</evidence>
<organism evidence="7 8">
    <name type="scientific">Loxostege sticticalis</name>
    <name type="common">Beet webworm moth</name>
    <dbReference type="NCBI Taxonomy" id="481309"/>
    <lineage>
        <taxon>Eukaryota</taxon>
        <taxon>Metazoa</taxon>
        <taxon>Ecdysozoa</taxon>
        <taxon>Arthropoda</taxon>
        <taxon>Hexapoda</taxon>
        <taxon>Insecta</taxon>
        <taxon>Pterygota</taxon>
        <taxon>Neoptera</taxon>
        <taxon>Endopterygota</taxon>
        <taxon>Lepidoptera</taxon>
        <taxon>Glossata</taxon>
        <taxon>Ditrysia</taxon>
        <taxon>Pyraloidea</taxon>
        <taxon>Crambidae</taxon>
        <taxon>Pyraustinae</taxon>
        <taxon>Loxostege</taxon>
    </lineage>
</organism>
<feature type="chain" id="PRO_5046460366" description="Lipase domain-containing protein" evidence="5">
    <location>
        <begin position="18"/>
        <end position="292"/>
    </location>
</feature>
<gene>
    <name evidence="7" type="ORF">ABMA27_002174</name>
</gene>